<protein>
    <recommendedName>
        <fullName evidence="13">ATP synthase subunit b</fullName>
    </recommendedName>
    <alternativeName>
        <fullName evidence="13">ATP synthase F(0) sector subunit b</fullName>
    </alternativeName>
    <alternativeName>
        <fullName evidence="13">ATPase subunit I</fullName>
    </alternativeName>
    <alternativeName>
        <fullName evidence="13">F-type ATPase subunit b</fullName>
        <shortName evidence="13">F-ATPase subunit b</shortName>
    </alternativeName>
</protein>
<evidence type="ECO:0000256" key="13">
    <source>
        <dbReference type="HAMAP-Rule" id="MF_01398"/>
    </source>
</evidence>
<dbReference type="InterPro" id="IPR050059">
    <property type="entry name" value="ATP_synthase_B_chain"/>
</dbReference>
<dbReference type="NCBIfam" id="TIGR01144">
    <property type="entry name" value="ATP_synt_b"/>
    <property type="match status" value="1"/>
</dbReference>
<reference evidence="16 17" key="1">
    <citation type="submission" date="2018-06" db="EMBL/GenBank/DDBJ databases">
        <authorList>
            <consortium name="Pathogen Informatics"/>
            <person name="Doyle S."/>
        </authorList>
    </citation>
    <scope>NUCLEOTIDE SEQUENCE [LARGE SCALE GENOMIC DNA]</scope>
    <source>
        <strain evidence="16 17">NCTC8181</strain>
    </source>
</reference>
<dbReference type="GO" id="GO:0005886">
    <property type="term" value="C:plasma membrane"/>
    <property type="evidence" value="ECO:0007669"/>
    <property type="project" value="UniProtKB-SubCell"/>
</dbReference>
<dbReference type="Gene3D" id="6.10.250.1580">
    <property type="match status" value="1"/>
</dbReference>
<keyword evidence="6 13" id="KW-0375">Hydrogen ion transport</keyword>
<feature type="coiled-coil region" evidence="15">
    <location>
        <begin position="68"/>
        <end position="117"/>
    </location>
</feature>
<evidence type="ECO:0000256" key="3">
    <source>
        <dbReference type="ARBA" id="ARBA00022475"/>
    </source>
</evidence>
<evidence type="ECO:0000256" key="9">
    <source>
        <dbReference type="ARBA" id="ARBA00023136"/>
    </source>
</evidence>
<dbReference type="SUPFAM" id="SSF81573">
    <property type="entry name" value="F1F0 ATP synthase subunit B, membrane domain"/>
    <property type="match status" value="1"/>
</dbReference>
<dbReference type="GO" id="GO:0046961">
    <property type="term" value="F:proton-transporting ATPase activity, rotational mechanism"/>
    <property type="evidence" value="ECO:0007669"/>
    <property type="project" value="TreeGrafter"/>
</dbReference>
<comment type="subunit">
    <text evidence="13">F-type ATPases have 2 components, F(1) - the catalytic core - and F(0) - the membrane proton channel. F(1) has five subunits: alpha(3), beta(3), gamma(1), delta(1), epsilon(1). F(0) has three main subunits: a(1), b(2) and c(10-14). The alpha and beta chains form an alternating ring which encloses part of the gamma chain. F(1) is attached to F(0) by a central stalk formed by the gamma and epsilon chains, while a peripheral stalk is formed by the delta and b chains.</text>
</comment>
<proteinExistence type="inferred from homology"/>
<dbReference type="Pfam" id="PF00430">
    <property type="entry name" value="ATP-synt_B"/>
    <property type="match status" value="1"/>
</dbReference>
<evidence type="ECO:0000256" key="10">
    <source>
        <dbReference type="ARBA" id="ARBA00023310"/>
    </source>
</evidence>
<comment type="similarity">
    <text evidence="1 13 14">Belongs to the ATPase B chain family.</text>
</comment>
<evidence type="ECO:0000256" key="11">
    <source>
        <dbReference type="ARBA" id="ARBA00025198"/>
    </source>
</evidence>
<dbReference type="CDD" id="cd06503">
    <property type="entry name" value="ATP-synt_Fo_b"/>
    <property type="match status" value="1"/>
</dbReference>
<evidence type="ECO:0000256" key="14">
    <source>
        <dbReference type="RuleBase" id="RU003848"/>
    </source>
</evidence>
<evidence type="ECO:0000256" key="8">
    <source>
        <dbReference type="ARBA" id="ARBA00023065"/>
    </source>
</evidence>
<evidence type="ECO:0000256" key="12">
    <source>
        <dbReference type="ARBA" id="ARBA00037847"/>
    </source>
</evidence>
<keyword evidence="15" id="KW-0175">Coiled coil</keyword>
<comment type="caution">
    <text evidence="16">The sequence shown here is derived from an EMBL/GenBank/DDBJ whole genome shotgun (WGS) entry which is preliminary data.</text>
</comment>
<dbReference type="InterPro" id="IPR028987">
    <property type="entry name" value="ATP_synth_B-like_membr_sf"/>
</dbReference>
<dbReference type="GO" id="GO:0012505">
    <property type="term" value="C:endomembrane system"/>
    <property type="evidence" value="ECO:0007669"/>
    <property type="project" value="UniProtKB-SubCell"/>
</dbReference>
<evidence type="ECO:0000256" key="2">
    <source>
        <dbReference type="ARBA" id="ARBA00022448"/>
    </source>
</evidence>
<comment type="function">
    <text evidence="13">Component of the F(0) channel, it forms part of the peripheral stalk, linking F(1) to F(0).</text>
</comment>
<evidence type="ECO:0000256" key="6">
    <source>
        <dbReference type="ARBA" id="ARBA00022781"/>
    </source>
</evidence>
<feature type="transmembrane region" description="Helical" evidence="13">
    <location>
        <begin position="13"/>
        <end position="32"/>
    </location>
</feature>
<evidence type="ECO:0000313" key="16">
    <source>
        <dbReference type="EMBL" id="SQA17171.1"/>
    </source>
</evidence>
<organism evidence="16 17">
    <name type="scientific">Streptococcus agalactiae</name>
    <dbReference type="NCBI Taxonomy" id="1311"/>
    <lineage>
        <taxon>Bacteria</taxon>
        <taxon>Bacillati</taxon>
        <taxon>Bacillota</taxon>
        <taxon>Bacilli</taxon>
        <taxon>Lactobacillales</taxon>
        <taxon>Streptococcaceae</taxon>
        <taxon>Streptococcus</taxon>
    </lineage>
</organism>
<accession>A0A7Z7P297</accession>
<dbReference type="InterPro" id="IPR005864">
    <property type="entry name" value="ATP_synth_F0_bsu_bac"/>
</dbReference>
<keyword evidence="2 13" id="KW-0813">Transport</keyword>
<dbReference type="PANTHER" id="PTHR33445:SF1">
    <property type="entry name" value="ATP SYNTHASE SUBUNIT B"/>
    <property type="match status" value="1"/>
</dbReference>
<evidence type="ECO:0000256" key="7">
    <source>
        <dbReference type="ARBA" id="ARBA00022989"/>
    </source>
</evidence>
<evidence type="ECO:0000256" key="4">
    <source>
        <dbReference type="ARBA" id="ARBA00022547"/>
    </source>
</evidence>
<keyword evidence="16" id="KW-0378">Hydrolase</keyword>
<comment type="function">
    <text evidence="11 13">F(1)F(0) ATP synthase produces ATP from ADP in the presence of a proton or sodium gradient. F-type ATPases consist of two structural domains, F(1) containing the extramembraneous catalytic core and F(0) containing the membrane proton channel, linked together by a central stalk and a peripheral stalk. During catalysis, ATP synthesis in the catalytic domain of F(1) is coupled via a rotary mechanism of the central stalk subunits to proton translocation.</text>
</comment>
<dbReference type="HAMAP" id="MF_01398">
    <property type="entry name" value="ATP_synth_b_bprime"/>
    <property type="match status" value="1"/>
</dbReference>
<keyword evidence="7 13" id="KW-1133">Transmembrane helix</keyword>
<dbReference type="AlphaFoldDB" id="A0A7Z7P297"/>
<evidence type="ECO:0000313" key="17">
    <source>
        <dbReference type="Proteomes" id="UP000250200"/>
    </source>
</evidence>
<name>A0A7Z7P297_STRAG</name>
<keyword evidence="3 13" id="KW-1003">Cell membrane</keyword>
<comment type="subcellular location">
    <subcellularLocation>
        <location evidence="13">Cell membrane</location>
        <topology evidence="13">Single-pass membrane protein</topology>
    </subcellularLocation>
    <subcellularLocation>
        <location evidence="12">Endomembrane system</location>
        <topology evidence="12">Single-pass membrane protein</topology>
    </subcellularLocation>
</comment>
<dbReference type="Proteomes" id="UP000250200">
    <property type="component" value="Unassembled WGS sequence"/>
</dbReference>
<dbReference type="GO" id="GO:0016787">
    <property type="term" value="F:hydrolase activity"/>
    <property type="evidence" value="ECO:0007669"/>
    <property type="project" value="UniProtKB-KW"/>
</dbReference>
<dbReference type="InterPro" id="IPR002146">
    <property type="entry name" value="ATP_synth_b/b'su_bac/chlpt"/>
</dbReference>
<keyword evidence="4 13" id="KW-0138">CF(0)</keyword>
<evidence type="ECO:0000256" key="15">
    <source>
        <dbReference type="SAM" id="Coils"/>
    </source>
</evidence>
<dbReference type="EMBL" id="UAVB01000001">
    <property type="protein sequence ID" value="SQA17171.1"/>
    <property type="molecule type" value="Genomic_DNA"/>
</dbReference>
<gene>
    <name evidence="13 16" type="primary">atpF</name>
    <name evidence="16" type="ORF">NCTC8181_00087</name>
</gene>
<keyword evidence="9 13" id="KW-0472">Membrane</keyword>
<keyword evidence="8 13" id="KW-0406">Ion transport</keyword>
<dbReference type="GO" id="GO:0046933">
    <property type="term" value="F:proton-transporting ATP synthase activity, rotational mechanism"/>
    <property type="evidence" value="ECO:0007669"/>
    <property type="project" value="UniProtKB-UniRule"/>
</dbReference>
<dbReference type="GO" id="GO:0045259">
    <property type="term" value="C:proton-transporting ATP synthase complex"/>
    <property type="evidence" value="ECO:0007669"/>
    <property type="project" value="UniProtKB-KW"/>
</dbReference>
<evidence type="ECO:0000256" key="5">
    <source>
        <dbReference type="ARBA" id="ARBA00022692"/>
    </source>
</evidence>
<dbReference type="RefSeq" id="WP_000025480.1">
    <property type="nucleotide sequence ID" value="NZ_UAVB01000001.1"/>
</dbReference>
<evidence type="ECO:0000256" key="1">
    <source>
        <dbReference type="ARBA" id="ARBA00005513"/>
    </source>
</evidence>
<sequence>MSILINSTTIGDIIIVSGSVLLLFILIKTFAWKQITGIFEAREQKIANDIDTAEQARQQAEAFATKREEELSNAKTEANQIIDNAKETGLAKGDQIISEAKTEADRLKEKAHQDIAQNKAEALADVKGEVADLTVLLAEKIMVSNLDKEAQSNLINSYIKKLGDA</sequence>
<dbReference type="PANTHER" id="PTHR33445">
    <property type="entry name" value="ATP SYNTHASE SUBUNIT B', CHLOROPLASTIC"/>
    <property type="match status" value="1"/>
</dbReference>
<keyword evidence="5 13" id="KW-0812">Transmembrane</keyword>
<keyword evidence="10 13" id="KW-0066">ATP synthesis</keyword>